<comment type="caution">
    <text evidence="1">The sequence shown here is derived from an EMBL/GenBank/DDBJ whole genome shotgun (WGS) entry which is preliminary data.</text>
</comment>
<sequence length="33" mass="3791">MAIISMLSDVRHCTMIGQCLYREHVVVNRKTKG</sequence>
<accession>A0A822YWY0</accession>
<dbReference type="AlphaFoldDB" id="A0A822YWY0"/>
<reference evidence="1 2" key="1">
    <citation type="journal article" date="2020" name="Mol. Biol. Evol.">
        <title>Distinct Expression and Methylation Patterns for Genes with Different Fates following a Single Whole-Genome Duplication in Flowering Plants.</title>
        <authorList>
            <person name="Shi T."/>
            <person name="Rahmani R.S."/>
            <person name="Gugger P.F."/>
            <person name="Wang M."/>
            <person name="Li H."/>
            <person name="Zhang Y."/>
            <person name="Li Z."/>
            <person name="Wang Q."/>
            <person name="Van de Peer Y."/>
            <person name="Marchal K."/>
            <person name="Chen J."/>
        </authorList>
    </citation>
    <scope>NUCLEOTIDE SEQUENCE [LARGE SCALE GENOMIC DNA]</scope>
    <source>
        <tissue evidence="1">Leaf</tissue>
    </source>
</reference>
<dbReference type="Proteomes" id="UP000607653">
    <property type="component" value="Unassembled WGS sequence"/>
</dbReference>
<gene>
    <name evidence="1" type="ORF">HUJ06_006681</name>
</gene>
<dbReference type="EMBL" id="DUZY01000004">
    <property type="protein sequence ID" value="DAD36041.1"/>
    <property type="molecule type" value="Genomic_DNA"/>
</dbReference>
<evidence type="ECO:0000313" key="1">
    <source>
        <dbReference type="EMBL" id="DAD36041.1"/>
    </source>
</evidence>
<keyword evidence="2" id="KW-1185">Reference proteome</keyword>
<organism evidence="1 2">
    <name type="scientific">Nelumbo nucifera</name>
    <name type="common">Sacred lotus</name>
    <dbReference type="NCBI Taxonomy" id="4432"/>
    <lineage>
        <taxon>Eukaryota</taxon>
        <taxon>Viridiplantae</taxon>
        <taxon>Streptophyta</taxon>
        <taxon>Embryophyta</taxon>
        <taxon>Tracheophyta</taxon>
        <taxon>Spermatophyta</taxon>
        <taxon>Magnoliopsida</taxon>
        <taxon>Proteales</taxon>
        <taxon>Nelumbonaceae</taxon>
        <taxon>Nelumbo</taxon>
    </lineage>
</organism>
<proteinExistence type="predicted"/>
<protein>
    <submittedName>
        <fullName evidence="1">Uncharacterized protein</fullName>
    </submittedName>
</protein>
<name>A0A822YWY0_NELNU</name>
<evidence type="ECO:0000313" key="2">
    <source>
        <dbReference type="Proteomes" id="UP000607653"/>
    </source>
</evidence>